<evidence type="ECO:0000313" key="3">
    <source>
        <dbReference type="Proteomes" id="UP000800097"/>
    </source>
</evidence>
<proteinExistence type="predicted"/>
<dbReference type="EMBL" id="ML986487">
    <property type="protein sequence ID" value="KAF2278756.1"/>
    <property type="molecule type" value="Genomic_DNA"/>
</dbReference>
<keyword evidence="3" id="KW-1185">Reference proteome</keyword>
<feature type="compositionally biased region" description="Low complexity" evidence="1">
    <location>
        <begin position="571"/>
        <end position="584"/>
    </location>
</feature>
<feature type="compositionally biased region" description="Polar residues" evidence="1">
    <location>
        <begin position="319"/>
        <end position="333"/>
    </location>
</feature>
<feature type="region of interest" description="Disordered" evidence="1">
    <location>
        <begin position="351"/>
        <end position="406"/>
    </location>
</feature>
<protein>
    <submittedName>
        <fullName evidence="2">Uncharacterized protein</fullName>
    </submittedName>
</protein>
<name>A0A6A6JSP0_WESOR</name>
<dbReference type="RefSeq" id="XP_033656295.1">
    <property type="nucleotide sequence ID" value="XM_033793848.1"/>
</dbReference>
<dbReference type="AlphaFoldDB" id="A0A6A6JSP0"/>
<evidence type="ECO:0000313" key="2">
    <source>
        <dbReference type="EMBL" id="KAF2278756.1"/>
    </source>
</evidence>
<reference evidence="2" key="1">
    <citation type="journal article" date="2020" name="Stud. Mycol.">
        <title>101 Dothideomycetes genomes: a test case for predicting lifestyles and emergence of pathogens.</title>
        <authorList>
            <person name="Haridas S."/>
            <person name="Albert R."/>
            <person name="Binder M."/>
            <person name="Bloem J."/>
            <person name="Labutti K."/>
            <person name="Salamov A."/>
            <person name="Andreopoulos B."/>
            <person name="Baker S."/>
            <person name="Barry K."/>
            <person name="Bills G."/>
            <person name="Bluhm B."/>
            <person name="Cannon C."/>
            <person name="Castanera R."/>
            <person name="Culley D."/>
            <person name="Daum C."/>
            <person name="Ezra D."/>
            <person name="Gonzalez J."/>
            <person name="Henrissat B."/>
            <person name="Kuo A."/>
            <person name="Liang C."/>
            <person name="Lipzen A."/>
            <person name="Lutzoni F."/>
            <person name="Magnuson J."/>
            <person name="Mondo S."/>
            <person name="Nolan M."/>
            <person name="Ohm R."/>
            <person name="Pangilinan J."/>
            <person name="Park H.-J."/>
            <person name="Ramirez L."/>
            <person name="Alfaro M."/>
            <person name="Sun H."/>
            <person name="Tritt A."/>
            <person name="Yoshinaga Y."/>
            <person name="Zwiers L.-H."/>
            <person name="Turgeon B."/>
            <person name="Goodwin S."/>
            <person name="Spatafora J."/>
            <person name="Crous P."/>
            <person name="Grigoriev I."/>
        </authorList>
    </citation>
    <scope>NUCLEOTIDE SEQUENCE</scope>
    <source>
        <strain evidence="2">CBS 379.55</strain>
    </source>
</reference>
<dbReference type="GeneID" id="54547023"/>
<dbReference type="OrthoDB" id="3798327at2759"/>
<accession>A0A6A6JSP0</accession>
<feature type="region of interest" description="Disordered" evidence="1">
    <location>
        <begin position="193"/>
        <end position="234"/>
    </location>
</feature>
<feature type="region of interest" description="Disordered" evidence="1">
    <location>
        <begin position="319"/>
        <end position="339"/>
    </location>
</feature>
<gene>
    <name evidence="2" type="ORF">EI97DRAFT_218285</name>
</gene>
<dbReference type="Proteomes" id="UP000800097">
    <property type="component" value="Unassembled WGS sequence"/>
</dbReference>
<feature type="region of interest" description="Disordered" evidence="1">
    <location>
        <begin position="567"/>
        <end position="599"/>
    </location>
</feature>
<evidence type="ECO:0000256" key="1">
    <source>
        <dbReference type="SAM" id="MobiDB-lite"/>
    </source>
</evidence>
<organism evidence="2 3">
    <name type="scientific">Westerdykella ornata</name>
    <dbReference type="NCBI Taxonomy" id="318751"/>
    <lineage>
        <taxon>Eukaryota</taxon>
        <taxon>Fungi</taxon>
        <taxon>Dikarya</taxon>
        <taxon>Ascomycota</taxon>
        <taxon>Pezizomycotina</taxon>
        <taxon>Dothideomycetes</taxon>
        <taxon>Pleosporomycetidae</taxon>
        <taxon>Pleosporales</taxon>
        <taxon>Sporormiaceae</taxon>
        <taxon>Westerdykella</taxon>
    </lineage>
</organism>
<sequence>MLIMFPNRVSVIFGWRYSFPDTGVWLQDFVLSPTSYTMSIIQTSFLFSVDFLVTAGVDLCEGFALIPILHRSYQTQKLGASLVNGPSQDINHLSPPTASFLPSSYLTPTLTQPPFHRVPVAQPREAVLPTKVSIDHRLLRTSHLLFDIISAPAAFPSSSLICPRSGAAMTRFTNGTPAPAIVRYVAPNGAATGGPGSLPSGQSGLGGRLTPASPSTSSGPQARGLPRSVKAAMGDQKNTHTRCINCWRPRGHGHQDWWACRSLCPRCPEDQQHYSQACPLLLDETNDEWWIAHAGCPKPEWRGRDRRARFARAPRTISPIATSSRGHGNQRNANGLRGGEARGENAILSAHLRGGGNTYGPARTRSRSPERERVVEYRARNDVLPPRRPERVSPPAGGQPSLSQQVQVGQTVNSGAEASVVFEYRARDAVLPPRRQDPVPPTTGGQSSLAPQVQVDRTVNSGAEALAAREHNGLGGTYNNSIGATHYESGSPDTLRPTAVIWSDGSTTEPSVRDLLMHDPWMTMLVHQTVMLADFFDRHPDASRGEQLVSDGMARYLADIRREFPAYLSPSRSGNGSGNSSNGGVTNATPETDREAGEQ</sequence>
<feature type="compositionally biased region" description="Basic and acidic residues" evidence="1">
    <location>
        <begin position="367"/>
        <end position="391"/>
    </location>
</feature>